<name>A0A2X0P2W7_9BASI</name>
<organism evidence="2 3">
    <name type="scientific">Microbotryum silenes-dioicae</name>
    <dbReference type="NCBI Taxonomy" id="796604"/>
    <lineage>
        <taxon>Eukaryota</taxon>
        <taxon>Fungi</taxon>
        <taxon>Dikarya</taxon>
        <taxon>Basidiomycota</taxon>
        <taxon>Pucciniomycotina</taxon>
        <taxon>Microbotryomycetes</taxon>
        <taxon>Microbotryales</taxon>
        <taxon>Microbotryaceae</taxon>
        <taxon>Microbotryum</taxon>
    </lineage>
</organism>
<dbReference type="Proteomes" id="UP000249464">
    <property type="component" value="Unassembled WGS sequence"/>
</dbReference>
<keyword evidence="3" id="KW-1185">Reference proteome</keyword>
<feature type="region of interest" description="Disordered" evidence="1">
    <location>
        <begin position="1"/>
        <end position="21"/>
    </location>
</feature>
<feature type="compositionally biased region" description="Low complexity" evidence="1">
    <location>
        <begin position="269"/>
        <end position="283"/>
    </location>
</feature>
<gene>
    <name evidence="2" type="primary">BQ5605_C007g04528</name>
    <name evidence="2" type="ORF">BQ5605_C007G04528</name>
</gene>
<feature type="compositionally biased region" description="Low complexity" evidence="1">
    <location>
        <begin position="339"/>
        <end position="349"/>
    </location>
</feature>
<evidence type="ECO:0000256" key="1">
    <source>
        <dbReference type="SAM" id="MobiDB-lite"/>
    </source>
</evidence>
<reference evidence="2 3" key="1">
    <citation type="submission" date="2016-11" db="EMBL/GenBank/DDBJ databases">
        <authorList>
            <person name="Jaros S."/>
            <person name="Januszkiewicz K."/>
            <person name="Wedrychowicz H."/>
        </authorList>
    </citation>
    <scope>NUCLEOTIDE SEQUENCE [LARGE SCALE GENOMIC DNA]</scope>
</reference>
<proteinExistence type="predicted"/>
<feature type="compositionally biased region" description="Basic and acidic residues" evidence="1">
    <location>
        <begin position="128"/>
        <end position="140"/>
    </location>
</feature>
<feature type="compositionally biased region" description="Acidic residues" evidence="1">
    <location>
        <begin position="292"/>
        <end position="304"/>
    </location>
</feature>
<feature type="region of interest" description="Disordered" evidence="1">
    <location>
        <begin position="269"/>
        <end position="307"/>
    </location>
</feature>
<sequence>MSEATSPEAMPSPAPITTGKAEKVYETVSDPQKLWPVPGTRWDSPKDLLLVMQLATLAAGYSATANLASRVTPTATAHAFIRCIEAKTPNSGGCQSTLAVLQYANAKNPHGTCRVQLPPKAGKSAKPSLKDHHSHPDSGHLKVGDVIQPAEPPMSLEVGPTVYTLSDINKLEAYARADSRRDPHNAVITVVRSKDILFKCRGKNDNDDACTWQIRLTPTSAGAKTYTCKEIEPDHTCEPAHPAPSAHLNTVLDYFPSLHLKQGLIGKSKLQQSRKIQKQQQAKAPRKREPIEPSDDEDEEEEGVLSDSGLQQLCDKLIVFCPPVPINSLGAQPAKRLRSSASPASLSDLSDGDAHSIGGAASA</sequence>
<protein>
    <submittedName>
        <fullName evidence="2">BQ5605_C007g04528 protein</fullName>
    </submittedName>
</protein>
<dbReference type="EMBL" id="FQNC01000045">
    <property type="protein sequence ID" value="SGY61124.1"/>
    <property type="molecule type" value="Genomic_DNA"/>
</dbReference>
<accession>A0A2X0P2W7</accession>
<feature type="region of interest" description="Disordered" evidence="1">
    <location>
        <begin position="332"/>
        <end position="363"/>
    </location>
</feature>
<dbReference type="AlphaFoldDB" id="A0A2X0P2W7"/>
<evidence type="ECO:0000313" key="2">
    <source>
        <dbReference type="EMBL" id="SGY61124.1"/>
    </source>
</evidence>
<evidence type="ECO:0000313" key="3">
    <source>
        <dbReference type="Proteomes" id="UP000249464"/>
    </source>
</evidence>
<feature type="region of interest" description="Disordered" evidence="1">
    <location>
        <begin position="119"/>
        <end position="140"/>
    </location>
</feature>